<dbReference type="EMBL" id="JBHRSL010000010">
    <property type="protein sequence ID" value="MFC3053051.1"/>
    <property type="molecule type" value="Genomic_DNA"/>
</dbReference>
<evidence type="ECO:0000256" key="2">
    <source>
        <dbReference type="ARBA" id="ARBA00022723"/>
    </source>
</evidence>
<protein>
    <submittedName>
        <fullName evidence="9">M48 family metallopeptidase</fullName>
    </submittedName>
</protein>
<dbReference type="InterPro" id="IPR001915">
    <property type="entry name" value="Peptidase_M48"/>
</dbReference>
<dbReference type="RefSeq" id="WP_194213220.1">
    <property type="nucleotide sequence ID" value="NZ_CP061205.1"/>
</dbReference>
<dbReference type="CDD" id="cd07331">
    <property type="entry name" value="M48C_Oma1_like"/>
    <property type="match status" value="1"/>
</dbReference>
<organism evidence="9 10">
    <name type="scientific">Kordiimonas pumila</name>
    <dbReference type="NCBI Taxonomy" id="2161677"/>
    <lineage>
        <taxon>Bacteria</taxon>
        <taxon>Pseudomonadati</taxon>
        <taxon>Pseudomonadota</taxon>
        <taxon>Alphaproteobacteria</taxon>
        <taxon>Kordiimonadales</taxon>
        <taxon>Kordiimonadaceae</taxon>
        <taxon>Kordiimonas</taxon>
    </lineage>
</organism>
<comment type="similarity">
    <text evidence="6">Belongs to the peptidase M48 family.</text>
</comment>
<keyword evidence="3 6" id="KW-0378">Hydrolase</keyword>
<evidence type="ECO:0000256" key="5">
    <source>
        <dbReference type="ARBA" id="ARBA00023049"/>
    </source>
</evidence>
<feature type="chain" id="PRO_5046162626" evidence="7">
    <location>
        <begin position="22"/>
        <end position="258"/>
    </location>
</feature>
<evidence type="ECO:0000313" key="9">
    <source>
        <dbReference type="EMBL" id="MFC3053051.1"/>
    </source>
</evidence>
<name>A0ABV7D881_9PROT</name>
<dbReference type="Gene3D" id="3.30.2010.10">
    <property type="entry name" value="Metalloproteases ('zincins'), catalytic domain"/>
    <property type="match status" value="1"/>
</dbReference>
<keyword evidence="4 6" id="KW-0862">Zinc</keyword>
<keyword evidence="10" id="KW-1185">Reference proteome</keyword>
<reference evidence="10" key="1">
    <citation type="journal article" date="2019" name="Int. J. Syst. Evol. Microbiol.">
        <title>The Global Catalogue of Microorganisms (GCM) 10K type strain sequencing project: providing services to taxonomists for standard genome sequencing and annotation.</title>
        <authorList>
            <consortium name="The Broad Institute Genomics Platform"/>
            <consortium name="The Broad Institute Genome Sequencing Center for Infectious Disease"/>
            <person name="Wu L."/>
            <person name="Ma J."/>
        </authorList>
    </citation>
    <scope>NUCLEOTIDE SEQUENCE [LARGE SCALE GENOMIC DNA]</scope>
    <source>
        <strain evidence="10">KCTC 62164</strain>
    </source>
</reference>
<sequence length="258" mass="27790">MIARITSILIFAMFVTGCVTTNEVTGRSQFITIPASQDEALGLQALNEVKDSNDHVQTSGAMVEKVRRIGQRIVKVSDNPSLNWEFIVIDEPVLNAWALPGGKVAVYSKMIENLTEAELAAVLGHECAHAILRHGAEQVSRSQVQQLAVVGLGAAAGLATEDEKTASLAVALGSLAAQGFVALPHSRDMELEADHVGTIYMAKAGYDPRNAVALWKKMSGLKEGGGSQPTFLSTHPSDGKRIERLESRMTEYLGYYKP</sequence>
<keyword evidence="5 6" id="KW-0482">Metalloprotease</keyword>
<evidence type="ECO:0000313" key="10">
    <source>
        <dbReference type="Proteomes" id="UP001595444"/>
    </source>
</evidence>
<comment type="cofactor">
    <cofactor evidence="6">
        <name>Zn(2+)</name>
        <dbReference type="ChEBI" id="CHEBI:29105"/>
    </cofactor>
    <text evidence="6">Binds 1 zinc ion per subunit.</text>
</comment>
<dbReference type="PANTHER" id="PTHR22726">
    <property type="entry name" value="METALLOENDOPEPTIDASE OMA1"/>
    <property type="match status" value="1"/>
</dbReference>
<dbReference type="Pfam" id="PF01435">
    <property type="entry name" value="Peptidase_M48"/>
    <property type="match status" value="1"/>
</dbReference>
<accession>A0ABV7D881</accession>
<proteinExistence type="inferred from homology"/>
<evidence type="ECO:0000256" key="3">
    <source>
        <dbReference type="ARBA" id="ARBA00022801"/>
    </source>
</evidence>
<evidence type="ECO:0000256" key="4">
    <source>
        <dbReference type="ARBA" id="ARBA00022833"/>
    </source>
</evidence>
<evidence type="ECO:0000259" key="8">
    <source>
        <dbReference type="Pfam" id="PF01435"/>
    </source>
</evidence>
<keyword evidence="7" id="KW-0732">Signal</keyword>
<comment type="caution">
    <text evidence="9">The sequence shown here is derived from an EMBL/GenBank/DDBJ whole genome shotgun (WGS) entry which is preliminary data.</text>
</comment>
<evidence type="ECO:0000256" key="7">
    <source>
        <dbReference type="SAM" id="SignalP"/>
    </source>
</evidence>
<dbReference type="PROSITE" id="PS51257">
    <property type="entry name" value="PROKAR_LIPOPROTEIN"/>
    <property type="match status" value="1"/>
</dbReference>
<dbReference type="InterPro" id="IPR051156">
    <property type="entry name" value="Mito/Outer_Membr_Metalloprot"/>
</dbReference>
<keyword evidence="2" id="KW-0479">Metal-binding</keyword>
<keyword evidence="1 6" id="KW-0645">Protease</keyword>
<dbReference type="PANTHER" id="PTHR22726:SF1">
    <property type="entry name" value="METALLOENDOPEPTIDASE OMA1, MITOCHONDRIAL"/>
    <property type="match status" value="1"/>
</dbReference>
<evidence type="ECO:0000256" key="1">
    <source>
        <dbReference type="ARBA" id="ARBA00022670"/>
    </source>
</evidence>
<dbReference type="Proteomes" id="UP001595444">
    <property type="component" value="Unassembled WGS sequence"/>
</dbReference>
<feature type="domain" description="Peptidase M48" evidence="8">
    <location>
        <begin position="64"/>
        <end position="248"/>
    </location>
</feature>
<evidence type="ECO:0000256" key="6">
    <source>
        <dbReference type="RuleBase" id="RU003983"/>
    </source>
</evidence>
<feature type="signal peptide" evidence="7">
    <location>
        <begin position="1"/>
        <end position="21"/>
    </location>
</feature>
<gene>
    <name evidence="9" type="ORF">ACFOKA_14140</name>
</gene>